<accession>A0ABP9FQN8</accession>
<feature type="signal peptide" evidence="1">
    <location>
        <begin position="1"/>
        <end position="19"/>
    </location>
</feature>
<gene>
    <name evidence="3" type="ORF">GCM10023313_15710</name>
</gene>
<dbReference type="PROSITE" id="PS51820">
    <property type="entry name" value="PA14"/>
    <property type="match status" value="1"/>
</dbReference>
<dbReference type="SMART" id="SM00758">
    <property type="entry name" value="PA14"/>
    <property type="match status" value="1"/>
</dbReference>
<dbReference type="Gene3D" id="3.90.182.10">
    <property type="entry name" value="Toxin - Anthrax Protective Antigen,domain 1"/>
    <property type="match status" value="1"/>
</dbReference>
<keyword evidence="1" id="KW-0732">Signal</keyword>
<dbReference type="SUPFAM" id="SSF56988">
    <property type="entry name" value="Anthrax protective antigen"/>
    <property type="match status" value="1"/>
</dbReference>
<dbReference type="Pfam" id="PF07691">
    <property type="entry name" value="PA14"/>
    <property type="match status" value="1"/>
</dbReference>
<dbReference type="RefSeq" id="WP_345330501.1">
    <property type="nucleotide sequence ID" value="NZ_BAABJI010000002.1"/>
</dbReference>
<dbReference type="InterPro" id="IPR037524">
    <property type="entry name" value="PA14/GLEYA"/>
</dbReference>
<evidence type="ECO:0000259" key="2">
    <source>
        <dbReference type="PROSITE" id="PS51820"/>
    </source>
</evidence>
<evidence type="ECO:0000313" key="3">
    <source>
        <dbReference type="EMBL" id="GAA4913321.1"/>
    </source>
</evidence>
<evidence type="ECO:0000256" key="1">
    <source>
        <dbReference type="SAM" id="SignalP"/>
    </source>
</evidence>
<keyword evidence="4" id="KW-1185">Reference proteome</keyword>
<proteinExistence type="predicted"/>
<feature type="domain" description="PA14" evidence="2">
    <location>
        <begin position="325"/>
        <end position="473"/>
    </location>
</feature>
<dbReference type="Proteomes" id="UP001501436">
    <property type="component" value="Unassembled WGS sequence"/>
</dbReference>
<name>A0ABP9FQN8_9SPHI</name>
<organism evidence="3 4">
    <name type="scientific">Mucilaginibacter defluvii</name>
    <dbReference type="NCBI Taxonomy" id="1196019"/>
    <lineage>
        <taxon>Bacteria</taxon>
        <taxon>Pseudomonadati</taxon>
        <taxon>Bacteroidota</taxon>
        <taxon>Sphingobacteriia</taxon>
        <taxon>Sphingobacteriales</taxon>
        <taxon>Sphingobacteriaceae</taxon>
        <taxon>Mucilaginibacter</taxon>
    </lineage>
</organism>
<comment type="caution">
    <text evidence="3">The sequence shown here is derived from an EMBL/GenBank/DDBJ whole genome shotgun (WGS) entry which is preliminary data.</text>
</comment>
<dbReference type="PROSITE" id="PS51257">
    <property type="entry name" value="PROKAR_LIPOPROTEIN"/>
    <property type="match status" value="1"/>
</dbReference>
<dbReference type="InterPro" id="IPR011658">
    <property type="entry name" value="PA14_dom"/>
</dbReference>
<sequence length="486" mass="53259">MRKVIYSLTALCLAGIIIASCSKNKLDNVDPIDDEQRSVSGEGIIASGVVADNESVRVPFKITLDAPAKKAFQVGITLNTDTITKLISNGTLTNTVALPSGSVDYPNVINVPYGATSAVGEAVVRLNVLEKNFGKDVAFAFKLAEPGKGNQISAKNSNIMVIMDSDALIKESDIHYISIQNGAGILDVDFNKNYNKSWPGGITVPIAINLAGKPAGAFNVKIELDTDTLAKLIANKVLPANTIALKPDEFTLDTNIRIVTGASGAVARLQIGWPTFDANIIANKRFGFVLKITDPTKHLLDPVKNYVIVLVQPEVNLDNNSYITGNGTGLKAEYFSDYQFLDQDGRKPTLVRIEENINWTGDGPWQNATPGISRDNFSTRWTGEFLAPVRGEYKFYQTEWDDGSRLYVDGKALVNDFTDRWDVPERVGTIFLERGKRYKIEAHHRENVGGQRAILAYEVKNATEPKNVIISKRVIPMSQLFPAPLN</sequence>
<feature type="chain" id="PRO_5046813332" description="PA14 domain-containing protein" evidence="1">
    <location>
        <begin position="20"/>
        <end position="486"/>
    </location>
</feature>
<protein>
    <recommendedName>
        <fullName evidence="2">PA14 domain-containing protein</fullName>
    </recommendedName>
</protein>
<evidence type="ECO:0000313" key="4">
    <source>
        <dbReference type="Proteomes" id="UP001501436"/>
    </source>
</evidence>
<reference evidence="4" key="1">
    <citation type="journal article" date="2019" name="Int. J. Syst. Evol. Microbiol.">
        <title>The Global Catalogue of Microorganisms (GCM) 10K type strain sequencing project: providing services to taxonomists for standard genome sequencing and annotation.</title>
        <authorList>
            <consortium name="The Broad Institute Genomics Platform"/>
            <consortium name="The Broad Institute Genome Sequencing Center for Infectious Disease"/>
            <person name="Wu L."/>
            <person name="Ma J."/>
        </authorList>
    </citation>
    <scope>NUCLEOTIDE SEQUENCE [LARGE SCALE GENOMIC DNA]</scope>
    <source>
        <strain evidence="4">JCM 18283</strain>
    </source>
</reference>
<dbReference type="EMBL" id="BAABJI010000002">
    <property type="protein sequence ID" value="GAA4913321.1"/>
    <property type="molecule type" value="Genomic_DNA"/>
</dbReference>